<evidence type="ECO:0000256" key="9">
    <source>
        <dbReference type="SAM" id="Phobius"/>
    </source>
</evidence>
<dbReference type="Pfam" id="PF04082">
    <property type="entry name" value="Fungal_trans"/>
    <property type="match status" value="1"/>
</dbReference>
<proteinExistence type="predicted"/>
<evidence type="ECO:0000256" key="7">
    <source>
        <dbReference type="ARBA" id="ARBA00023242"/>
    </source>
</evidence>
<feature type="transmembrane region" description="Helical" evidence="9">
    <location>
        <begin position="100"/>
        <end position="120"/>
    </location>
</feature>
<sequence>MGGSGIPNETADAINSLFMISTTSWGSGLIDSMLSLNTSGDGSGNFSYAGAVEAAMRGIIEYEGTNLRIYYAANEADGRSTVNGTYEVFRMGYHQTTPTALLIVLPLIVYILVVAWWYTWTGLRTGSSIDDEFNPTNSTALVTAAAAGATNGKLGLDGRGGLNDHLVQGIAGLPIFTAKNSAFASHRSQERLALKVSPVMSALGAEDGAGPDAPLAAEPAGSRVWQACLACRRKKIKCDGKQPCHNCSSRDQTCEFPGTKDNASASRYYTTSFEARCQQMDSLCQRLETLTSQLSRSLEAMHQSPGAGSLVSPSEDLLRAAQVLNSLPNVQESVLGLQNASHVQGPETGNLDGNIHADRVVAPLRVRQSHVNDDLLDSSDSDDSDTINDQRQDGPAEGRDDEEIGQVGALVRDSYGRPRFIGGATHNILIEAAKSLLPAGLTTTPSSTGASQSVLSTDDLELSLFVRGKVWPELPFIPKPEDLPRPPQYIADLLISLYFDKLHYTFPVLFKPHFMRRYQKLLKAGRDCSSPKHRRFLMVFFAVCACSSSLLPSNSESELPGIEYYQKALLMFYASTGEASLERVQCLALLSMCSAGWNTLSQSWNLAGQAVRAAQDMGLHLSSRSILSLAPELAESRHAEFLRLQVSRRIWWCVYTLDRITSICLGRPMAVQDDDCDCELPMDMKDEDFEPYCLKSRTYHPAKVDIPSEGPCIMSGFLAFARLSRLAGKIQHLNSPLNLRKLASADSAKTQRFLSRVDTYDQALRNWLASLPPHIQFSANSMEKSPGGDPALVMCVIIFILHAGSLLNLYRYVCSEQLLSYPKVSMLMSQAAS</sequence>
<dbReference type="InterPro" id="IPR001138">
    <property type="entry name" value="Zn2Cys6_DnaBD"/>
</dbReference>
<dbReference type="Pfam" id="PF00172">
    <property type="entry name" value="Zn_clus"/>
    <property type="match status" value="1"/>
</dbReference>
<dbReference type="Proteomes" id="UP001152533">
    <property type="component" value="Unassembled WGS sequence"/>
</dbReference>
<dbReference type="Gene3D" id="4.10.240.10">
    <property type="entry name" value="Zn(2)-C6 fungal-type DNA-binding domain"/>
    <property type="match status" value="1"/>
</dbReference>
<dbReference type="CDD" id="cd12148">
    <property type="entry name" value="fungal_TF_MHR"/>
    <property type="match status" value="1"/>
</dbReference>
<dbReference type="AlphaFoldDB" id="A0A9W4RHW2"/>
<protein>
    <recommendedName>
        <fullName evidence="10">Zn(2)-C6 fungal-type domain-containing protein</fullName>
    </recommendedName>
</protein>
<keyword evidence="9" id="KW-1133">Transmembrane helix</keyword>
<keyword evidence="12" id="KW-1185">Reference proteome</keyword>
<keyword evidence="2" id="KW-0479">Metal-binding</keyword>
<feature type="compositionally biased region" description="Acidic residues" evidence="8">
    <location>
        <begin position="374"/>
        <end position="386"/>
    </location>
</feature>
<keyword evidence="4" id="KW-0805">Transcription regulation</keyword>
<comment type="subcellular location">
    <subcellularLocation>
        <location evidence="1">Nucleus</location>
    </subcellularLocation>
</comment>
<gene>
    <name evidence="11" type="ORF">CGXH109_LOCUS6366</name>
</gene>
<dbReference type="CDD" id="cd00067">
    <property type="entry name" value="GAL4"/>
    <property type="match status" value="1"/>
</dbReference>
<evidence type="ECO:0000256" key="8">
    <source>
        <dbReference type="SAM" id="MobiDB-lite"/>
    </source>
</evidence>
<dbReference type="SUPFAM" id="SSF57701">
    <property type="entry name" value="Zn2/Cys6 DNA-binding domain"/>
    <property type="match status" value="1"/>
</dbReference>
<keyword evidence="9" id="KW-0472">Membrane</keyword>
<dbReference type="InterPro" id="IPR051615">
    <property type="entry name" value="Transcr_Regulatory_Elem"/>
</dbReference>
<keyword evidence="6" id="KW-0804">Transcription</keyword>
<evidence type="ECO:0000256" key="3">
    <source>
        <dbReference type="ARBA" id="ARBA00022833"/>
    </source>
</evidence>
<keyword evidence="3" id="KW-0862">Zinc</keyword>
<dbReference type="SMART" id="SM00066">
    <property type="entry name" value="GAL4"/>
    <property type="match status" value="1"/>
</dbReference>
<evidence type="ECO:0000313" key="12">
    <source>
        <dbReference type="Proteomes" id="UP001152533"/>
    </source>
</evidence>
<dbReference type="GO" id="GO:0008270">
    <property type="term" value="F:zinc ion binding"/>
    <property type="evidence" value="ECO:0007669"/>
    <property type="project" value="InterPro"/>
</dbReference>
<dbReference type="InterPro" id="IPR007219">
    <property type="entry name" value="XnlR_reg_dom"/>
</dbReference>
<evidence type="ECO:0000256" key="1">
    <source>
        <dbReference type="ARBA" id="ARBA00004123"/>
    </source>
</evidence>
<evidence type="ECO:0000313" key="11">
    <source>
        <dbReference type="EMBL" id="CAI0641658.1"/>
    </source>
</evidence>
<dbReference type="SMART" id="SM00906">
    <property type="entry name" value="Fungal_trans"/>
    <property type="match status" value="1"/>
</dbReference>
<evidence type="ECO:0000256" key="6">
    <source>
        <dbReference type="ARBA" id="ARBA00023163"/>
    </source>
</evidence>
<dbReference type="PROSITE" id="PS00463">
    <property type="entry name" value="ZN2_CY6_FUNGAL_1"/>
    <property type="match status" value="1"/>
</dbReference>
<feature type="region of interest" description="Disordered" evidence="8">
    <location>
        <begin position="371"/>
        <end position="406"/>
    </location>
</feature>
<comment type="caution">
    <text evidence="11">The sequence shown here is derived from an EMBL/GenBank/DDBJ whole genome shotgun (WGS) entry which is preliminary data.</text>
</comment>
<dbReference type="GO" id="GO:0003677">
    <property type="term" value="F:DNA binding"/>
    <property type="evidence" value="ECO:0007669"/>
    <property type="project" value="UniProtKB-KW"/>
</dbReference>
<keyword evidence="7" id="KW-0539">Nucleus</keyword>
<reference evidence="11" key="1">
    <citation type="submission" date="2022-08" db="EMBL/GenBank/DDBJ databases">
        <authorList>
            <person name="Giroux E."/>
            <person name="Giroux E."/>
        </authorList>
    </citation>
    <scope>NUCLEOTIDE SEQUENCE</scope>
    <source>
        <strain evidence="11">H1091258</strain>
    </source>
</reference>
<evidence type="ECO:0000256" key="4">
    <source>
        <dbReference type="ARBA" id="ARBA00023015"/>
    </source>
</evidence>
<organism evidence="11 12">
    <name type="scientific">Colletotrichum noveboracense</name>
    <dbReference type="NCBI Taxonomy" id="2664923"/>
    <lineage>
        <taxon>Eukaryota</taxon>
        <taxon>Fungi</taxon>
        <taxon>Dikarya</taxon>
        <taxon>Ascomycota</taxon>
        <taxon>Pezizomycotina</taxon>
        <taxon>Sordariomycetes</taxon>
        <taxon>Hypocreomycetidae</taxon>
        <taxon>Glomerellales</taxon>
        <taxon>Glomerellaceae</taxon>
        <taxon>Colletotrichum</taxon>
        <taxon>Colletotrichum gloeosporioides species complex</taxon>
    </lineage>
</organism>
<dbReference type="PANTHER" id="PTHR31313">
    <property type="entry name" value="TY1 ENHANCER ACTIVATOR"/>
    <property type="match status" value="1"/>
</dbReference>
<dbReference type="PROSITE" id="PS50048">
    <property type="entry name" value="ZN2_CY6_FUNGAL_2"/>
    <property type="match status" value="1"/>
</dbReference>
<dbReference type="InterPro" id="IPR036864">
    <property type="entry name" value="Zn2-C6_fun-type_DNA-bd_sf"/>
</dbReference>
<keyword evidence="5" id="KW-0238">DNA-binding</keyword>
<dbReference type="EMBL" id="CAMGZC010000023">
    <property type="protein sequence ID" value="CAI0641658.1"/>
    <property type="molecule type" value="Genomic_DNA"/>
</dbReference>
<dbReference type="GO" id="GO:0005634">
    <property type="term" value="C:nucleus"/>
    <property type="evidence" value="ECO:0007669"/>
    <property type="project" value="UniProtKB-SubCell"/>
</dbReference>
<evidence type="ECO:0000256" key="2">
    <source>
        <dbReference type="ARBA" id="ARBA00022723"/>
    </source>
</evidence>
<feature type="compositionally biased region" description="Basic and acidic residues" evidence="8">
    <location>
        <begin position="388"/>
        <end position="398"/>
    </location>
</feature>
<evidence type="ECO:0000256" key="5">
    <source>
        <dbReference type="ARBA" id="ARBA00023125"/>
    </source>
</evidence>
<dbReference type="GO" id="GO:0006351">
    <property type="term" value="P:DNA-templated transcription"/>
    <property type="evidence" value="ECO:0007669"/>
    <property type="project" value="InterPro"/>
</dbReference>
<keyword evidence="9" id="KW-0812">Transmembrane</keyword>
<accession>A0A9W4RHW2</accession>
<dbReference type="PANTHER" id="PTHR31313:SF81">
    <property type="entry name" value="TY1 ENHANCER ACTIVATOR"/>
    <property type="match status" value="1"/>
</dbReference>
<feature type="domain" description="Zn(2)-C6 fungal-type" evidence="10">
    <location>
        <begin position="227"/>
        <end position="256"/>
    </location>
</feature>
<name>A0A9W4RHW2_9PEZI</name>
<evidence type="ECO:0000259" key="10">
    <source>
        <dbReference type="PROSITE" id="PS50048"/>
    </source>
</evidence>
<dbReference type="GO" id="GO:0000981">
    <property type="term" value="F:DNA-binding transcription factor activity, RNA polymerase II-specific"/>
    <property type="evidence" value="ECO:0007669"/>
    <property type="project" value="InterPro"/>
</dbReference>